<dbReference type="Proteomes" id="UP001519332">
    <property type="component" value="Unassembled WGS sequence"/>
</dbReference>
<accession>A0ABS4TWL0</accession>
<dbReference type="EMBL" id="JAGINW010000001">
    <property type="protein sequence ID" value="MBP2328787.1"/>
    <property type="molecule type" value="Genomic_DNA"/>
</dbReference>
<reference evidence="1 2" key="1">
    <citation type="submission" date="2021-03" db="EMBL/GenBank/DDBJ databases">
        <title>Sequencing the genomes of 1000 actinobacteria strains.</title>
        <authorList>
            <person name="Klenk H.-P."/>
        </authorList>
    </citation>
    <scope>NUCLEOTIDE SEQUENCE [LARGE SCALE GENOMIC DNA]</scope>
    <source>
        <strain evidence="1 2">DSM 46670</strain>
    </source>
</reference>
<gene>
    <name evidence="1" type="ORF">JOF56_009172</name>
</gene>
<dbReference type="RefSeq" id="WP_281065588.1">
    <property type="nucleotide sequence ID" value="NZ_JAGINW010000001.1"/>
</dbReference>
<proteinExistence type="predicted"/>
<comment type="caution">
    <text evidence="1">The sequence shown here is derived from an EMBL/GenBank/DDBJ whole genome shotgun (WGS) entry which is preliminary data.</text>
</comment>
<keyword evidence="2" id="KW-1185">Reference proteome</keyword>
<evidence type="ECO:0000313" key="2">
    <source>
        <dbReference type="Proteomes" id="UP001519332"/>
    </source>
</evidence>
<sequence length="40" mass="4258">MDIAVSLTHAVAGVVDVVNELTYAHDDEKLRLIDPIPGGL</sequence>
<protein>
    <submittedName>
        <fullName evidence="1">Uncharacterized protein</fullName>
    </submittedName>
</protein>
<name>A0ABS4TWL0_9PSEU</name>
<organism evidence="1 2">
    <name type="scientific">Kibdelosporangium banguiense</name>
    <dbReference type="NCBI Taxonomy" id="1365924"/>
    <lineage>
        <taxon>Bacteria</taxon>
        <taxon>Bacillati</taxon>
        <taxon>Actinomycetota</taxon>
        <taxon>Actinomycetes</taxon>
        <taxon>Pseudonocardiales</taxon>
        <taxon>Pseudonocardiaceae</taxon>
        <taxon>Kibdelosporangium</taxon>
    </lineage>
</organism>
<evidence type="ECO:0000313" key="1">
    <source>
        <dbReference type="EMBL" id="MBP2328787.1"/>
    </source>
</evidence>